<dbReference type="OrthoDB" id="2560628at2759"/>
<evidence type="ECO:0000256" key="1">
    <source>
        <dbReference type="SAM" id="Phobius"/>
    </source>
</evidence>
<dbReference type="AlphaFoldDB" id="A0A9W8Z0G3"/>
<keyword evidence="1" id="KW-0472">Membrane</keyword>
<dbReference type="InterPro" id="IPR056119">
    <property type="entry name" value="DUF7702"/>
</dbReference>
<feature type="transmembrane region" description="Helical" evidence="1">
    <location>
        <begin position="37"/>
        <end position="54"/>
    </location>
</feature>
<feature type="transmembrane region" description="Helical" evidence="1">
    <location>
        <begin position="74"/>
        <end position="91"/>
    </location>
</feature>
<name>A0A9W8Z0G3_9PEZI</name>
<evidence type="ECO:0000313" key="3">
    <source>
        <dbReference type="EMBL" id="KAJ4396611.1"/>
    </source>
</evidence>
<organism evidence="3 4">
    <name type="scientific">Gnomoniopsis smithogilvyi</name>
    <dbReference type="NCBI Taxonomy" id="1191159"/>
    <lineage>
        <taxon>Eukaryota</taxon>
        <taxon>Fungi</taxon>
        <taxon>Dikarya</taxon>
        <taxon>Ascomycota</taxon>
        <taxon>Pezizomycotina</taxon>
        <taxon>Sordariomycetes</taxon>
        <taxon>Sordariomycetidae</taxon>
        <taxon>Diaporthales</taxon>
        <taxon>Gnomoniaceae</taxon>
        <taxon>Gnomoniopsis</taxon>
    </lineage>
</organism>
<feature type="domain" description="DUF7702" evidence="2">
    <location>
        <begin position="7"/>
        <end position="163"/>
    </location>
</feature>
<dbReference type="Pfam" id="PF24800">
    <property type="entry name" value="DUF7702"/>
    <property type="match status" value="1"/>
</dbReference>
<gene>
    <name evidence="3" type="ORF">N0V93_000832</name>
</gene>
<reference evidence="3" key="1">
    <citation type="submission" date="2022-10" db="EMBL/GenBank/DDBJ databases">
        <title>Tapping the CABI collections for fungal endophytes: first genome assemblies for Collariella, Neodidymelliopsis, Ascochyta clinopodiicola, Didymella pomorum, Didymosphaeria variabile, Neocosmospora piperis and Neocucurbitaria cava.</title>
        <authorList>
            <person name="Hill R."/>
        </authorList>
    </citation>
    <scope>NUCLEOTIDE SEQUENCE</scope>
    <source>
        <strain evidence="3">IMI 355082</strain>
    </source>
</reference>
<keyword evidence="4" id="KW-1185">Reference proteome</keyword>
<feature type="transmembrane region" description="Helical" evidence="1">
    <location>
        <begin position="156"/>
        <end position="176"/>
    </location>
</feature>
<feature type="transmembrane region" description="Helical" evidence="1">
    <location>
        <begin position="112"/>
        <end position="136"/>
    </location>
</feature>
<comment type="caution">
    <text evidence="3">The sequence shown here is derived from an EMBL/GenBank/DDBJ whole genome shotgun (WGS) entry which is preliminary data.</text>
</comment>
<dbReference type="Proteomes" id="UP001140453">
    <property type="component" value="Unassembled WGS sequence"/>
</dbReference>
<protein>
    <recommendedName>
        <fullName evidence="2">DUF7702 domain-containing protein</fullName>
    </recommendedName>
</protein>
<keyword evidence="1" id="KW-1133">Transmembrane helix</keyword>
<sequence>MTSAAVIAVISLTIIGLVYQCNTMLPSQNKHLHQKILLGITHLLNTAGIGIATYAGSPSATGEGGVANQTLNRVGNVLLLTVLAIIYGWMWPTWRKMKRYQGVHPNVAPVRWLFFAAMTAMPFWLVRLVSITTYAFAHTITSLDPVMGSYGTKLLLVFGMYVLASAALLVGGWYGVPKVAPGTPAEYRQIEQEFALARGNSNGIEMVDQQGLK</sequence>
<feature type="transmembrane region" description="Helical" evidence="1">
    <location>
        <begin position="6"/>
        <end position="25"/>
    </location>
</feature>
<accession>A0A9W8Z0G3</accession>
<dbReference type="EMBL" id="JAPEVB010000001">
    <property type="protein sequence ID" value="KAJ4396611.1"/>
    <property type="molecule type" value="Genomic_DNA"/>
</dbReference>
<evidence type="ECO:0000313" key="4">
    <source>
        <dbReference type="Proteomes" id="UP001140453"/>
    </source>
</evidence>
<evidence type="ECO:0000259" key="2">
    <source>
        <dbReference type="Pfam" id="PF24800"/>
    </source>
</evidence>
<proteinExistence type="predicted"/>
<keyword evidence="1" id="KW-0812">Transmembrane</keyword>